<dbReference type="Gene3D" id="3.40.50.300">
    <property type="entry name" value="P-loop containing nucleotide triphosphate hydrolases"/>
    <property type="match status" value="1"/>
</dbReference>
<dbReference type="CDD" id="cd00154">
    <property type="entry name" value="Rab"/>
    <property type="match status" value="1"/>
</dbReference>
<dbReference type="PANTHER" id="PTHR47978">
    <property type="match status" value="1"/>
</dbReference>
<evidence type="ECO:0000256" key="1">
    <source>
        <dbReference type="ARBA" id="ARBA00006270"/>
    </source>
</evidence>
<dbReference type="InterPro" id="IPR001806">
    <property type="entry name" value="Small_GTPase"/>
</dbReference>
<dbReference type="InterPro" id="IPR005225">
    <property type="entry name" value="Small_GTP-bd"/>
</dbReference>
<dbReference type="InterPro" id="IPR027417">
    <property type="entry name" value="P-loop_NTPase"/>
</dbReference>
<dbReference type="EnsemblMetazoa" id="GPPI013238-RA">
    <property type="protein sequence ID" value="GPPI013238-PA"/>
    <property type="gene ID" value="GPPI013238"/>
</dbReference>
<dbReference type="EMBL" id="JXJN01005924">
    <property type="status" value="NOT_ANNOTATED_CDS"/>
    <property type="molecule type" value="Genomic_DNA"/>
</dbReference>
<dbReference type="SUPFAM" id="SSF52540">
    <property type="entry name" value="P-loop containing nucleoside triphosphate hydrolases"/>
    <property type="match status" value="1"/>
</dbReference>
<dbReference type="SMART" id="SM00173">
    <property type="entry name" value="RAS"/>
    <property type="match status" value="1"/>
</dbReference>
<dbReference type="PROSITE" id="PS51419">
    <property type="entry name" value="RAB"/>
    <property type="match status" value="1"/>
</dbReference>
<dbReference type="AlphaFoldDB" id="A0A1B0AYR2"/>
<dbReference type="SMART" id="SM00175">
    <property type="entry name" value="RAB"/>
    <property type="match status" value="1"/>
</dbReference>
<dbReference type="SMART" id="SM00176">
    <property type="entry name" value="RAN"/>
    <property type="match status" value="1"/>
</dbReference>
<organism evidence="3 4">
    <name type="scientific">Glossina palpalis gambiensis</name>
    <dbReference type="NCBI Taxonomy" id="67801"/>
    <lineage>
        <taxon>Eukaryota</taxon>
        <taxon>Metazoa</taxon>
        <taxon>Ecdysozoa</taxon>
        <taxon>Arthropoda</taxon>
        <taxon>Hexapoda</taxon>
        <taxon>Insecta</taxon>
        <taxon>Pterygota</taxon>
        <taxon>Neoptera</taxon>
        <taxon>Endopterygota</taxon>
        <taxon>Diptera</taxon>
        <taxon>Brachycera</taxon>
        <taxon>Muscomorpha</taxon>
        <taxon>Hippoboscoidea</taxon>
        <taxon>Glossinidae</taxon>
        <taxon>Glossina</taxon>
    </lineage>
</organism>
<proteinExistence type="inferred from homology"/>
<protein>
    <submittedName>
        <fullName evidence="3">Uncharacterized protein</fullName>
    </submittedName>
</protein>
<accession>A0A1B0AYR2</accession>
<dbReference type="Proteomes" id="UP000092460">
    <property type="component" value="Unassembled WGS sequence"/>
</dbReference>
<dbReference type="PRINTS" id="PR00449">
    <property type="entry name" value="RASTRNSFRMNG"/>
</dbReference>
<keyword evidence="4" id="KW-1185">Reference proteome</keyword>
<comment type="similarity">
    <text evidence="1">Belongs to the small GTPase superfamily. Rab family.</text>
</comment>
<evidence type="ECO:0000313" key="3">
    <source>
        <dbReference type="EnsemblMetazoa" id="GPPI013238-PA"/>
    </source>
</evidence>
<sequence length="262" mass="29385">MKCIEGKVVILGSRGVGKTRLVTKYIKSTLQNEFGPTVAPSFFTCKVMLDDYKVILQIWDTAGQERFKAVTPMYYRNANAAILVFDLSQHRTFKEIKGWIQELHSNVQGPMILTLVGNKLDLVSERAVSREEAYLFATSIGASYFEISAEMDQGLEQVFKNTAFGLMRLVNEGKCRALRQFDSSDSITKYTTSNTAYSYMMAAISSRHLHDNGGVIHLPSVPAGIPVESDEIKSNAEGRLETPSWSIEHIAWGEEVPVHWCY</sequence>
<evidence type="ECO:0000256" key="2">
    <source>
        <dbReference type="ARBA" id="ARBA00022741"/>
    </source>
</evidence>
<reference evidence="4" key="1">
    <citation type="submission" date="2015-01" db="EMBL/GenBank/DDBJ databases">
        <authorList>
            <person name="Aksoy S."/>
            <person name="Warren W."/>
            <person name="Wilson R.K."/>
        </authorList>
    </citation>
    <scope>NUCLEOTIDE SEQUENCE [LARGE SCALE GENOMIC DNA]</scope>
    <source>
        <strain evidence="4">IAEA</strain>
    </source>
</reference>
<dbReference type="FunFam" id="3.40.50.300:FF:000808">
    <property type="entry name" value="Small GTP-binding protein, putative"/>
    <property type="match status" value="1"/>
</dbReference>
<dbReference type="PROSITE" id="PS51420">
    <property type="entry name" value="RHO"/>
    <property type="match status" value="1"/>
</dbReference>
<dbReference type="GO" id="GO:0003924">
    <property type="term" value="F:GTPase activity"/>
    <property type="evidence" value="ECO:0007669"/>
    <property type="project" value="InterPro"/>
</dbReference>
<keyword evidence="2" id="KW-0547">Nucleotide-binding</keyword>
<dbReference type="Pfam" id="PF00071">
    <property type="entry name" value="Ras"/>
    <property type="match status" value="1"/>
</dbReference>
<dbReference type="PROSITE" id="PS51421">
    <property type="entry name" value="RAS"/>
    <property type="match status" value="1"/>
</dbReference>
<dbReference type="GO" id="GO:0005525">
    <property type="term" value="F:GTP binding"/>
    <property type="evidence" value="ECO:0007669"/>
    <property type="project" value="InterPro"/>
</dbReference>
<dbReference type="VEuPathDB" id="VectorBase:GPPI013238"/>
<name>A0A1B0AYR2_9MUSC</name>
<dbReference type="NCBIfam" id="TIGR00231">
    <property type="entry name" value="small_GTP"/>
    <property type="match status" value="1"/>
</dbReference>
<dbReference type="SMART" id="SM00174">
    <property type="entry name" value="RHO"/>
    <property type="match status" value="1"/>
</dbReference>
<evidence type="ECO:0000313" key="4">
    <source>
        <dbReference type="Proteomes" id="UP000092460"/>
    </source>
</evidence>
<reference evidence="3" key="2">
    <citation type="submission" date="2020-05" db="UniProtKB">
        <authorList>
            <consortium name="EnsemblMetazoa"/>
        </authorList>
    </citation>
    <scope>IDENTIFICATION</scope>
    <source>
        <strain evidence="3">IAEA</strain>
    </source>
</reference>
<dbReference type="STRING" id="67801.A0A1B0AYR2"/>